<comment type="caution">
    <text evidence="2">The sequence shown here is derived from an EMBL/GenBank/DDBJ whole genome shotgun (WGS) entry which is preliminary data.</text>
</comment>
<proteinExistence type="predicted"/>
<accession>A0ABU3CQ80</accession>
<sequence>MNRLKKLAGAFGMIVMVAGLTISCEPESDEMATSSKEVLKVSNATIEQSALVGRWELSSMTSDVAVDLDEPYTNDSTDTSTNILEETDCFNEMYFDFGDDNKVITGQAKLDFADGFSCNYGTYSATYNIVNENDATKLVVTFEIDGMTITDSKTIELTTDESGQEFLHVILTDQEVDDASYINDGREDTVVKDITRLETIYTKVQ</sequence>
<evidence type="ECO:0000313" key="3">
    <source>
        <dbReference type="Proteomes" id="UP001248819"/>
    </source>
</evidence>
<dbReference type="InterPro" id="IPR024311">
    <property type="entry name" value="Lipocalin-like"/>
</dbReference>
<reference evidence="2 3" key="1">
    <citation type="submission" date="2023-09" db="EMBL/GenBank/DDBJ databases">
        <authorList>
            <person name="Rey-Velasco X."/>
        </authorList>
    </citation>
    <scope>NUCLEOTIDE SEQUENCE [LARGE SCALE GENOMIC DNA]</scope>
    <source>
        <strain evidence="2 3">F297</strain>
    </source>
</reference>
<keyword evidence="3" id="KW-1185">Reference proteome</keyword>
<dbReference type="EMBL" id="JAVRHP010000001">
    <property type="protein sequence ID" value="MDT0648515.1"/>
    <property type="molecule type" value="Genomic_DNA"/>
</dbReference>
<dbReference type="Pfam" id="PF13648">
    <property type="entry name" value="Lipocalin_4"/>
    <property type="match status" value="1"/>
</dbReference>
<organism evidence="2 3">
    <name type="scientific">Autumnicola edwardsiae</name>
    <dbReference type="NCBI Taxonomy" id="3075594"/>
    <lineage>
        <taxon>Bacteria</taxon>
        <taxon>Pseudomonadati</taxon>
        <taxon>Bacteroidota</taxon>
        <taxon>Flavobacteriia</taxon>
        <taxon>Flavobacteriales</taxon>
        <taxon>Flavobacteriaceae</taxon>
        <taxon>Autumnicola</taxon>
    </lineage>
</organism>
<dbReference type="Proteomes" id="UP001248819">
    <property type="component" value="Unassembled WGS sequence"/>
</dbReference>
<name>A0ABU3CQ80_9FLAO</name>
<gene>
    <name evidence="2" type="ORF">RM529_00060</name>
</gene>
<dbReference type="RefSeq" id="WP_311482695.1">
    <property type="nucleotide sequence ID" value="NZ_JAVRHP010000001.1"/>
</dbReference>
<feature type="domain" description="Lipocalin-like" evidence="1">
    <location>
        <begin position="51"/>
        <end position="160"/>
    </location>
</feature>
<evidence type="ECO:0000313" key="2">
    <source>
        <dbReference type="EMBL" id="MDT0648515.1"/>
    </source>
</evidence>
<evidence type="ECO:0000259" key="1">
    <source>
        <dbReference type="Pfam" id="PF13648"/>
    </source>
</evidence>
<dbReference type="PROSITE" id="PS51257">
    <property type="entry name" value="PROKAR_LIPOPROTEIN"/>
    <property type="match status" value="1"/>
</dbReference>
<protein>
    <recommendedName>
        <fullName evidence="1">Lipocalin-like domain-containing protein</fullName>
    </recommendedName>
</protein>